<dbReference type="RefSeq" id="WP_046236402.1">
    <property type="nucleotide sequence ID" value="NZ_LJQC01001143.1"/>
</dbReference>
<evidence type="ECO:0000313" key="1">
    <source>
        <dbReference type="EMBL" id="KPW82783.1"/>
    </source>
</evidence>
<organism evidence="1 2">
    <name type="scientific">Pseudomonas syringae pv. coryli</name>
    <dbReference type="NCBI Taxonomy" id="317659"/>
    <lineage>
        <taxon>Bacteria</taxon>
        <taxon>Pseudomonadati</taxon>
        <taxon>Pseudomonadota</taxon>
        <taxon>Gammaproteobacteria</taxon>
        <taxon>Pseudomonadales</taxon>
        <taxon>Pseudomonadaceae</taxon>
        <taxon>Pseudomonas</taxon>
    </lineage>
</organism>
<protein>
    <submittedName>
        <fullName evidence="1">Putative glycosyltransferase</fullName>
    </submittedName>
</protein>
<keyword evidence="2" id="KW-1185">Reference proteome</keyword>
<dbReference type="Pfam" id="PF13704">
    <property type="entry name" value="Glyco_tranf_2_4"/>
    <property type="match status" value="1"/>
</dbReference>
<dbReference type="Proteomes" id="UP000051335">
    <property type="component" value="Unassembled WGS sequence"/>
</dbReference>
<name>A0A0P9LW73_9PSED</name>
<keyword evidence="1" id="KW-0808">Transferase</keyword>
<dbReference type="EMBL" id="LJQC01001143">
    <property type="protein sequence ID" value="KPW82783.1"/>
    <property type="molecule type" value="Genomic_DNA"/>
</dbReference>
<proteinExistence type="predicted"/>
<dbReference type="AlphaFoldDB" id="A0A0P9LW73"/>
<dbReference type="PATRIC" id="fig|317659.3.peg.4369"/>
<reference evidence="1 2" key="1">
    <citation type="submission" date="2015-09" db="EMBL/GenBank/DDBJ databases">
        <title>Genome announcement of multiple Pseudomonas syringae strains.</title>
        <authorList>
            <person name="Thakur S."/>
            <person name="Wang P.W."/>
            <person name="Gong Y."/>
            <person name="Weir B.S."/>
            <person name="Guttman D.S."/>
        </authorList>
    </citation>
    <scope>NUCLEOTIDE SEQUENCE [LARGE SCALE GENOMIC DNA]</scope>
    <source>
        <strain evidence="1 2">ICMP17001</strain>
    </source>
</reference>
<dbReference type="GO" id="GO:0016740">
    <property type="term" value="F:transferase activity"/>
    <property type="evidence" value="ECO:0007669"/>
    <property type="project" value="UniProtKB-KW"/>
</dbReference>
<evidence type="ECO:0000313" key="2">
    <source>
        <dbReference type="Proteomes" id="UP000051335"/>
    </source>
</evidence>
<sequence>MSIKIKLAAIAKDEGAYIPQWIYHHLFFGFDEIEIWLNNTTDVSDPMLTVLAEHYGSDVIKFRNADAFLKQCLEEDLPFQQRVYSKIYFETLLESTCSHIMFLDLDEFWTPRNFKSSIKDYILESASFDAISFQWAIDSPDRFKHVFSPPFSNINIVQKNRHLKTLTKLTTQMEELSIHNHLIYEGLYLLDNKVVFSGDDEETQNKSLAPLAFFEETKASLNDDAFILHQINRSSLEYLSSLLRGRGHKNDDNVFKANRTGYLADLDSGPGIPFKIDALLLEHYDSGFEDFLQRTGIRALLAEARHFIFERFYKAIALIRANPDLLPRYREQLKGVKINDLISEALKVESAFLSVDVLLLTEHNRSIHVEGWTFDTLSCSKPEVSVVYNGSADIHIHIDYIHRLDVLELYPDADSDAGFVMTLTKSTSESFYLSEEIRLLLTYASTHKEIILNLNDLQTSP</sequence>
<comment type="caution">
    <text evidence="1">The sequence shown here is derived from an EMBL/GenBank/DDBJ whole genome shotgun (WGS) entry which is preliminary data.</text>
</comment>
<accession>A0A0P9LW73</accession>
<gene>
    <name evidence="1" type="ORF">ALO75_02804</name>
</gene>